<comment type="caution">
    <text evidence="8">The sequence shown here is derived from an EMBL/GenBank/DDBJ whole genome shotgun (WGS) entry which is preliminary data.</text>
</comment>
<evidence type="ECO:0000256" key="4">
    <source>
        <dbReference type="ARBA" id="ARBA00022824"/>
    </source>
</evidence>
<dbReference type="PANTHER" id="PTHR48182">
    <property type="entry name" value="PROTEIN SERAC1"/>
    <property type="match status" value="1"/>
</dbReference>
<evidence type="ECO:0000313" key="9">
    <source>
        <dbReference type="Proteomes" id="UP001286456"/>
    </source>
</evidence>
<evidence type="ECO:0000256" key="3">
    <source>
        <dbReference type="ARBA" id="ARBA00004370"/>
    </source>
</evidence>
<evidence type="ECO:0000256" key="7">
    <source>
        <dbReference type="SAM" id="MobiDB-lite"/>
    </source>
</evidence>
<feature type="compositionally biased region" description="Low complexity" evidence="7">
    <location>
        <begin position="150"/>
        <end position="160"/>
    </location>
</feature>
<organism evidence="8 9">
    <name type="scientific">Cercophora scortea</name>
    <dbReference type="NCBI Taxonomy" id="314031"/>
    <lineage>
        <taxon>Eukaryota</taxon>
        <taxon>Fungi</taxon>
        <taxon>Dikarya</taxon>
        <taxon>Ascomycota</taxon>
        <taxon>Pezizomycotina</taxon>
        <taxon>Sordariomycetes</taxon>
        <taxon>Sordariomycetidae</taxon>
        <taxon>Sordariales</taxon>
        <taxon>Lasiosphaeriaceae</taxon>
        <taxon>Cercophora</taxon>
    </lineage>
</organism>
<feature type="region of interest" description="Disordered" evidence="7">
    <location>
        <begin position="137"/>
        <end position="167"/>
    </location>
</feature>
<proteinExistence type="predicted"/>
<reference evidence="8" key="2">
    <citation type="submission" date="2023-06" db="EMBL/GenBank/DDBJ databases">
        <authorList>
            <consortium name="Lawrence Berkeley National Laboratory"/>
            <person name="Haridas S."/>
            <person name="Hensen N."/>
            <person name="Bonometti L."/>
            <person name="Westerberg I."/>
            <person name="Brannstrom I.O."/>
            <person name="Guillou S."/>
            <person name="Cros-Aarteil S."/>
            <person name="Calhoun S."/>
            <person name="Kuo A."/>
            <person name="Mondo S."/>
            <person name="Pangilinan J."/>
            <person name="Riley R."/>
            <person name="Labutti K."/>
            <person name="Andreopoulos B."/>
            <person name="Lipzen A."/>
            <person name="Chen C."/>
            <person name="Yanf M."/>
            <person name="Daum C."/>
            <person name="Ng V."/>
            <person name="Clum A."/>
            <person name="Steindorff A."/>
            <person name="Ohm R."/>
            <person name="Martin F."/>
            <person name="Silar P."/>
            <person name="Natvig D."/>
            <person name="Lalanne C."/>
            <person name="Gautier V."/>
            <person name="Ament-Velasquez S.L."/>
            <person name="Kruys A."/>
            <person name="Hutchinson M.I."/>
            <person name="Powell A.J."/>
            <person name="Barry K."/>
            <person name="Miller A.N."/>
            <person name="Grigoriev I.V."/>
            <person name="Debuchy R."/>
            <person name="Gladieux P."/>
            <person name="Thoren M.H."/>
            <person name="Johannesson H."/>
        </authorList>
    </citation>
    <scope>NUCLEOTIDE SEQUENCE</scope>
    <source>
        <strain evidence="8">SMH4131-1</strain>
    </source>
</reference>
<dbReference type="Proteomes" id="UP001286456">
    <property type="component" value="Unassembled WGS sequence"/>
</dbReference>
<gene>
    <name evidence="8" type="ORF">B0T19DRAFT_249207</name>
</gene>
<dbReference type="PANTHER" id="PTHR48182:SF2">
    <property type="entry name" value="PROTEIN SERAC1"/>
    <property type="match status" value="1"/>
</dbReference>
<evidence type="ECO:0000256" key="1">
    <source>
        <dbReference type="ARBA" id="ARBA00004173"/>
    </source>
</evidence>
<evidence type="ECO:0000256" key="5">
    <source>
        <dbReference type="ARBA" id="ARBA00023128"/>
    </source>
</evidence>
<name>A0AAE0M686_9PEZI</name>
<keyword evidence="6" id="KW-0472">Membrane</keyword>
<dbReference type="GO" id="GO:0016020">
    <property type="term" value="C:membrane"/>
    <property type="evidence" value="ECO:0007669"/>
    <property type="project" value="UniProtKB-SubCell"/>
</dbReference>
<dbReference type="InterPro" id="IPR052374">
    <property type="entry name" value="SERAC1"/>
</dbReference>
<evidence type="ECO:0000313" key="8">
    <source>
        <dbReference type="EMBL" id="KAK3320807.1"/>
    </source>
</evidence>
<dbReference type="GO" id="GO:0005783">
    <property type="term" value="C:endoplasmic reticulum"/>
    <property type="evidence" value="ECO:0007669"/>
    <property type="project" value="UniProtKB-SubCell"/>
</dbReference>
<keyword evidence="5" id="KW-0496">Mitochondrion</keyword>
<dbReference type="EMBL" id="JAUEPO010000005">
    <property type="protein sequence ID" value="KAK3320807.1"/>
    <property type="molecule type" value="Genomic_DNA"/>
</dbReference>
<evidence type="ECO:0000256" key="2">
    <source>
        <dbReference type="ARBA" id="ARBA00004240"/>
    </source>
</evidence>
<keyword evidence="9" id="KW-1185">Reference proteome</keyword>
<sequence>MDQPIHLVFVDGLAIATCAVRREDKSKDKVDRATTPSGSPTDFFSPLFPHAIIDVFSFLDDFDTVSVAEWRLHQRGRALLEQLCKKRQNASNPLPIIFLAHGLGGFVVKQALVSAAEEPRYRGIASHVSAAVRRHLKRKPPSGISEGNLTSTYNSSSSASRTRRRSV</sequence>
<evidence type="ECO:0008006" key="10">
    <source>
        <dbReference type="Google" id="ProtNLM"/>
    </source>
</evidence>
<keyword evidence="4" id="KW-0256">Endoplasmic reticulum</keyword>
<reference evidence="8" key="1">
    <citation type="journal article" date="2023" name="Mol. Phylogenet. Evol.">
        <title>Genome-scale phylogeny and comparative genomics of the fungal order Sordariales.</title>
        <authorList>
            <person name="Hensen N."/>
            <person name="Bonometti L."/>
            <person name="Westerberg I."/>
            <person name="Brannstrom I.O."/>
            <person name="Guillou S."/>
            <person name="Cros-Aarteil S."/>
            <person name="Calhoun S."/>
            <person name="Haridas S."/>
            <person name="Kuo A."/>
            <person name="Mondo S."/>
            <person name="Pangilinan J."/>
            <person name="Riley R."/>
            <person name="LaButti K."/>
            <person name="Andreopoulos B."/>
            <person name="Lipzen A."/>
            <person name="Chen C."/>
            <person name="Yan M."/>
            <person name="Daum C."/>
            <person name="Ng V."/>
            <person name="Clum A."/>
            <person name="Steindorff A."/>
            <person name="Ohm R.A."/>
            <person name="Martin F."/>
            <person name="Silar P."/>
            <person name="Natvig D.O."/>
            <person name="Lalanne C."/>
            <person name="Gautier V."/>
            <person name="Ament-Velasquez S.L."/>
            <person name="Kruys A."/>
            <person name="Hutchinson M.I."/>
            <person name="Powell A.J."/>
            <person name="Barry K."/>
            <person name="Miller A.N."/>
            <person name="Grigoriev I.V."/>
            <person name="Debuchy R."/>
            <person name="Gladieux P."/>
            <person name="Hiltunen Thoren M."/>
            <person name="Johannesson H."/>
        </authorList>
    </citation>
    <scope>NUCLEOTIDE SEQUENCE</scope>
    <source>
        <strain evidence="8">SMH4131-1</strain>
    </source>
</reference>
<dbReference type="GO" id="GO:0005739">
    <property type="term" value="C:mitochondrion"/>
    <property type="evidence" value="ECO:0007669"/>
    <property type="project" value="UniProtKB-SubCell"/>
</dbReference>
<accession>A0AAE0M686</accession>
<evidence type="ECO:0000256" key="6">
    <source>
        <dbReference type="ARBA" id="ARBA00023136"/>
    </source>
</evidence>
<dbReference type="AlphaFoldDB" id="A0AAE0M686"/>
<protein>
    <recommendedName>
        <fullName evidence="10">DUF676 domain-containing protein</fullName>
    </recommendedName>
</protein>
<comment type="subcellular location">
    <subcellularLocation>
        <location evidence="2">Endoplasmic reticulum</location>
    </subcellularLocation>
    <subcellularLocation>
        <location evidence="3">Membrane</location>
    </subcellularLocation>
    <subcellularLocation>
        <location evidence="1">Mitochondrion</location>
    </subcellularLocation>
</comment>